<dbReference type="Pfam" id="PF03466">
    <property type="entry name" value="LysR_substrate"/>
    <property type="match status" value="1"/>
</dbReference>
<keyword evidence="3" id="KW-0238">DNA-binding</keyword>
<feature type="domain" description="HTH lysR-type" evidence="5">
    <location>
        <begin position="7"/>
        <end position="64"/>
    </location>
</feature>
<dbReference type="Pfam" id="PF00126">
    <property type="entry name" value="HTH_1"/>
    <property type="match status" value="1"/>
</dbReference>
<dbReference type="RefSeq" id="WP_085868314.1">
    <property type="nucleotide sequence ID" value="NZ_FWFQ01000010.1"/>
</dbReference>
<evidence type="ECO:0000256" key="2">
    <source>
        <dbReference type="ARBA" id="ARBA00023015"/>
    </source>
</evidence>
<keyword evidence="2" id="KW-0805">Transcription regulation</keyword>
<dbReference type="AlphaFoldDB" id="A0A1Y5SAP6"/>
<dbReference type="PANTHER" id="PTHR30537:SF3">
    <property type="entry name" value="TRANSCRIPTIONAL REGULATORY PROTEIN"/>
    <property type="match status" value="1"/>
</dbReference>
<dbReference type="InterPro" id="IPR058163">
    <property type="entry name" value="LysR-type_TF_proteobact-type"/>
</dbReference>
<dbReference type="InterPro" id="IPR036390">
    <property type="entry name" value="WH_DNA-bd_sf"/>
</dbReference>
<name>A0A1Y5SAP6_9RHOB</name>
<dbReference type="GO" id="GO:0043565">
    <property type="term" value="F:sequence-specific DNA binding"/>
    <property type="evidence" value="ECO:0007669"/>
    <property type="project" value="TreeGrafter"/>
</dbReference>
<gene>
    <name evidence="6" type="primary">cmpR_3</name>
    <name evidence="6" type="ORF">PSA7680_01749</name>
</gene>
<dbReference type="GO" id="GO:0003700">
    <property type="term" value="F:DNA-binding transcription factor activity"/>
    <property type="evidence" value="ECO:0007669"/>
    <property type="project" value="InterPro"/>
</dbReference>
<dbReference type="PROSITE" id="PS50931">
    <property type="entry name" value="HTH_LYSR"/>
    <property type="match status" value="1"/>
</dbReference>
<evidence type="ECO:0000313" key="7">
    <source>
        <dbReference type="Proteomes" id="UP000193409"/>
    </source>
</evidence>
<dbReference type="SUPFAM" id="SSF53850">
    <property type="entry name" value="Periplasmic binding protein-like II"/>
    <property type="match status" value="1"/>
</dbReference>
<comment type="similarity">
    <text evidence="1">Belongs to the LysR transcriptional regulatory family.</text>
</comment>
<organism evidence="6 7">
    <name type="scientific">Pseudoruegeria aquimaris</name>
    <dbReference type="NCBI Taxonomy" id="393663"/>
    <lineage>
        <taxon>Bacteria</taxon>
        <taxon>Pseudomonadati</taxon>
        <taxon>Pseudomonadota</taxon>
        <taxon>Alphaproteobacteria</taxon>
        <taxon>Rhodobacterales</taxon>
        <taxon>Roseobacteraceae</taxon>
        <taxon>Pseudoruegeria</taxon>
    </lineage>
</organism>
<dbReference type="SUPFAM" id="SSF46785">
    <property type="entry name" value="Winged helix' DNA-binding domain"/>
    <property type="match status" value="1"/>
</dbReference>
<sequence length="299" mass="32820">MDKTQTPDWALWQSFLAVAETGSLSAGARVLGLSQPTLGRHIRQLEGTLGLTLFARNARGLATTEAAEALLEPARAMAQAAARLSLAASGQSVTPRGTVRITASVMMAQHALPPILRDIRHAAPEIELELVASDASENLLFHEADIAVRMYRPTQLDIATRHIGDMALGLFAAESYVARRGLPRTIEEAMAHEWVGYDKSDLILRGMRGFGLEVERSFFQTRCDHHPAYWELVRAGLGIGAGQHFAARRCPDVRAILPEVEIPPLPVWLSVPQSLRRSPRVRRVYDLLSEGLAEVVERG</sequence>
<dbReference type="PANTHER" id="PTHR30537">
    <property type="entry name" value="HTH-TYPE TRANSCRIPTIONAL REGULATOR"/>
    <property type="match status" value="1"/>
</dbReference>
<keyword evidence="7" id="KW-1185">Reference proteome</keyword>
<dbReference type="InterPro" id="IPR005119">
    <property type="entry name" value="LysR_subst-bd"/>
</dbReference>
<dbReference type="EMBL" id="FWFQ01000010">
    <property type="protein sequence ID" value="SLN36387.1"/>
    <property type="molecule type" value="Genomic_DNA"/>
</dbReference>
<keyword evidence="4" id="KW-0804">Transcription</keyword>
<dbReference type="OrthoDB" id="9798121at2"/>
<dbReference type="GO" id="GO:0006351">
    <property type="term" value="P:DNA-templated transcription"/>
    <property type="evidence" value="ECO:0007669"/>
    <property type="project" value="TreeGrafter"/>
</dbReference>
<evidence type="ECO:0000256" key="1">
    <source>
        <dbReference type="ARBA" id="ARBA00009437"/>
    </source>
</evidence>
<accession>A0A1Y5SAP6</accession>
<dbReference type="InterPro" id="IPR036388">
    <property type="entry name" value="WH-like_DNA-bd_sf"/>
</dbReference>
<evidence type="ECO:0000259" key="5">
    <source>
        <dbReference type="PROSITE" id="PS50931"/>
    </source>
</evidence>
<protein>
    <submittedName>
        <fullName evidence="6">HTH-type transcriptional activator CmpR</fullName>
    </submittedName>
</protein>
<dbReference type="Gene3D" id="3.40.190.290">
    <property type="match status" value="1"/>
</dbReference>
<evidence type="ECO:0000256" key="4">
    <source>
        <dbReference type="ARBA" id="ARBA00023163"/>
    </source>
</evidence>
<evidence type="ECO:0000256" key="3">
    <source>
        <dbReference type="ARBA" id="ARBA00023125"/>
    </source>
</evidence>
<dbReference type="InterPro" id="IPR000847">
    <property type="entry name" value="LysR_HTH_N"/>
</dbReference>
<proteinExistence type="inferred from homology"/>
<dbReference type="Proteomes" id="UP000193409">
    <property type="component" value="Unassembled WGS sequence"/>
</dbReference>
<evidence type="ECO:0000313" key="6">
    <source>
        <dbReference type="EMBL" id="SLN36387.1"/>
    </source>
</evidence>
<dbReference type="Gene3D" id="1.10.10.10">
    <property type="entry name" value="Winged helix-like DNA-binding domain superfamily/Winged helix DNA-binding domain"/>
    <property type="match status" value="1"/>
</dbReference>
<dbReference type="PRINTS" id="PR00039">
    <property type="entry name" value="HTHLYSR"/>
</dbReference>
<reference evidence="6 7" key="1">
    <citation type="submission" date="2017-03" db="EMBL/GenBank/DDBJ databases">
        <authorList>
            <person name="Afonso C.L."/>
            <person name="Miller P.J."/>
            <person name="Scott M.A."/>
            <person name="Spackman E."/>
            <person name="Goraichik I."/>
            <person name="Dimitrov K.M."/>
            <person name="Suarez D.L."/>
            <person name="Swayne D.E."/>
        </authorList>
    </citation>
    <scope>NUCLEOTIDE SEQUENCE [LARGE SCALE GENOMIC DNA]</scope>
    <source>
        <strain evidence="6 7">CECT 7680</strain>
    </source>
</reference>